<proteinExistence type="predicted"/>
<dbReference type="RefSeq" id="WP_157935418.1">
    <property type="nucleotide sequence ID" value="NZ_CP024955.1"/>
</dbReference>
<reference evidence="1 2" key="1">
    <citation type="submission" date="2020-04" db="EMBL/GenBank/DDBJ databases">
        <authorList>
            <person name="Hogendoorn C."/>
        </authorList>
    </citation>
    <scope>NUCLEOTIDE SEQUENCE [LARGE SCALE GENOMIC DNA]</scope>
    <source>
        <strain evidence="1">COOX1</strain>
    </source>
</reference>
<dbReference type="EMBL" id="LR792683">
    <property type="protein sequence ID" value="CAB3392423.1"/>
    <property type="molecule type" value="Genomic_DNA"/>
</dbReference>
<name>A0A6F9E519_9BACL</name>
<protein>
    <submittedName>
        <fullName evidence="1">Uncharacterized protein</fullName>
    </submittedName>
</protein>
<gene>
    <name evidence="1" type="ORF">COOX1_1403</name>
</gene>
<organism evidence="1 2">
    <name type="scientific">Kyrpidia spormannii</name>
    <dbReference type="NCBI Taxonomy" id="2055160"/>
    <lineage>
        <taxon>Bacteria</taxon>
        <taxon>Bacillati</taxon>
        <taxon>Bacillota</taxon>
        <taxon>Bacilli</taxon>
        <taxon>Bacillales</taxon>
        <taxon>Alicyclobacillaceae</taxon>
        <taxon>Kyrpidia</taxon>
    </lineage>
</organism>
<dbReference type="AlphaFoldDB" id="A0A6F9E519"/>
<sequence length="51" mass="6065">MKPRTEQSVDRRDYRFSQLPPHVLEELQTFEAKLSSELGKEVILICYDDPR</sequence>
<dbReference type="Proteomes" id="UP000502196">
    <property type="component" value="Chromosome"/>
</dbReference>
<evidence type="ECO:0000313" key="1">
    <source>
        <dbReference type="EMBL" id="CAB3392423.1"/>
    </source>
</evidence>
<accession>A0A6F9E519</accession>
<evidence type="ECO:0000313" key="2">
    <source>
        <dbReference type="Proteomes" id="UP000502196"/>
    </source>
</evidence>